<keyword evidence="5" id="KW-0175">Coiled coil</keyword>
<dbReference type="SUPFAM" id="SSF52540">
    <property type="entry name" value="P-loop containing nucleoside triphosphate hydrolases"/>
    <property type="match status" value="2"/>
</dbReference>
<evidence type="ECO:0000256" key="3">
    <source>
        <dbReference type="ARBA" id="ARBA00022840"/>
    </source>
</evidence>
<dbReference type="CDD" id="cd00009">
    <property type="entry name" value="AAA"/>
    <property type="match status" value="1"/>
</dbReference>
<dbReference type="SMART" id="SM01086">
    <property type="entry name" value="ClpB_D2-small"/>
    <property type="match status" value="1"/>
</dbReference>
<evidence type="ECO:0000256" key="1">
    <source>
        <dbReference type="ARBA" id="ARBA00022737"/>
    </source>
</evidence>
<evidence type="ECO:0000313" key="9">
    <source>
        <dbReference type="Proteomes" id="UP001059252"/>
    </source>
</evidence>
<feature type="domain" description="AAA+ ATPase" evidence="6">
    <location>
        <begin position="47"/>
        <end position="244"/>
    </location>
</feature>
<evidence type="ECO:0000256" key="4">
    <source>
        <dbReference type="ARBA" id="ARBA00023186"/>
    </source>
</evidence>
<dbReference type="SMART" id="SM00382">
    <property type="entry name" value="AAA"/>
    <property type="match status" value="2"/>
</dbReference>
<dbReference type="RefSeq" id="WP_258211020.1">
    <property type="nucleotide sequence ID" value="NZ_CP102734.1"/>
</dbReference>
<organism evidence="8 9">
    <name type="scientific">Mycoplasma iguanae</name>
    <dbReference type="NCBI Taxonomy" id="292461"/>
    <lineage>
        <taxon>Bacteria</taxon>
        <taxon>Bacillati</taxon>
        <taxon>Mycoplasmatota</taxon>
        <taxon>Mollicutes</taxon>
        <taxon>Mycoplasmataceae</taxon>
        <taxon>Mycoplasma</taxon>
    </lineage>
</organism>
<dbReference type="InterPro" id="IPR001270">
    <property type="entry name" value="ClpA/B"/>
</dbReference>
<feature type="domain" description="AAA+ ATPase" evidence="6">
    <location>
        <begin position="444"/>
        <end position="608"/>
    </location>
</feature>
<feature type="coiled-coil region" evidence="5">
    <location>
        <begin position="261"/>
        <end position="375"/>
    </location>
</feature>
<proteinExistence type="predicted"/>
<keyword evidence="4" id="KW-0143">Chaperone</keyword>
<sequence length="700" mass="79633">MNNTNNENALMKYGRNLTDLAKNNKLEPVIGRDDEIRRIIHILSRKNKNNPILVGEPGVGKTAIVEGLATKIVQGSVPENLKNMELYEIDLPALIAGASYQGEFEKRLKDIMKAIEESENKVIIFIDEIHMIVGAGKTSGAMDAANIVKPAMARDQIKLIGSTTLEEYKLYIEKDPALERRMQKISVKEPSIESTITILRGIKSRFEEFHKVKIDDNALIAAANLSNRYIADRFLPDKAIDLIDEAAASIKTEMNYLPESLERANQKIAQLEMEKAAKKTQKTAEATERITEIDKELKTLKTQADEIYQKWKSEKDAIDKIAAIKTQINELNHKANFYKGEGKYREASEIAYLKIPQLEKELAQLEKIAENKISKEIMTSEDIAKVVSKWTKIPLEKLVKSQKDKLLELEANLSQRIKGQQEANKLVANVILRSKANINDPFKPIGSFLFLGPTGVGKTELARSLAFNLFDSEKQMIRLDMSEYMEKHSVSKIIGSPPGYVGFEQSGQLTEKVRQQPYSIVLFDEIEKAHPDVLNLLLQILDTGALTDSKGRNINFKNTIIIMTSNIASQEILDNKLNKKELDQILLKHFRPEFINRIDEIIAFNKLDENSVREIIKLELNKLAQRIQNTYKLKVEYSEALINYILKEAYDVNFGARPIKRFIQKNIEKEIALFLISHNLEEKDTMFLDYSNNKITIKVS</sequence>
<dbReference type="Gene3D" id="1.10.8.60">
    <property type="match status" value="1"/>
</dbReference>
<dbReference type="Proteomes" id="UP001059252">
    <property type="component" value="Chromosome"/>
</dbReference>
<accession>A0ABY5R8L1</accession>
<dbReference type="PANTHER" id="PTHR11638:SF18">
    <property type="entry name" value="HEAT SHOCK PROTEIN 104"/>
    <property type="match status" value="1"/>
</dbReference>
<dbReference type="InterPro" id="IPR028299">
    <property type="entry name" value="ClpA/B_CS2"/>
</dbReference>
<keyword evidence="9" id="KW-1185">Reference proteome</keyword>
<dbReference type="Gene3D" id="3.40.50.300">
    <property type="entry name" value="P-loop containing nucleotide triphosphate hydrolases"/>
    <property type="match status" value="3"/>
</dbReference>
<evidence type="ECO:0000259" key="7">
    <source>
        <dbReference type="SMART" id="SM01086"/>
    </source>
</evidence>
<protein>
    <submittedName>
        <fullName evidence="8">AAA family ATPase</fullName>
    </submittedName>
</protein>
<dbReference type="InterPro" id="IPR003593">
    <property type="entry name" value="AAA+_ATPase"/>
</dbReference>
<dbReference type="InterPro" id="IPR019489">
    <property type="entry name" value="Clp_ATPase_C"/>
</dbReference>
<dbReference type="InterPro" id="IPR003959">
    <property type="entry name" value="ATPase_AAA_core"/>
</dbReference>
<feature type="domain" description="Clp ATPase C-terminal" evidence="7">
    <location>
        <begin position="607"/>
        <end position="697"/>
    </location>
</feature>
<dbReference type="PRINTS" id="PR00300">
    <property type="entry name" value="CLPPROTEASEA"/>
</dbReference>
<reference evidence="8" key="1">
    <citation type="submission" date="2022-08" db="EMBL/GenBank/DDBJ databases">
        <title>Complete genome of Mycoplasma iguanae type strain 2327.</title>
        <authorList>
            <person name="Spergser J."/>
        </authorList>
    </citation>
    <scope>NUCLEOTIDE SEQUENCE</scope>
    <source>
        <strain evidence="8">2327</strain>
    </source>
</reference>
<evidence type="ECO:0000313" key="8">
    <source>
        <dbReference type="EMBL" id="UVD81846.1"/>
    </source>
</evidence>
<dbReference type="CDD" id="cd19499">
    <property type="entry name" value="RecA-like_ClpB_Hsp104-like"/>
    <property type="match status" value="1"/>
</dbReference>
<gene>
    <name evidence="8" type="ORF">NV226_00870</name>
</gene>
<dbReference type="PROSITE" id="PS00871">
    <property type="entry name" value="CLPAB_2"/>
    <property type="match status" value="1"/>
</dbReference>
<evidence type="ECO:0000256" key="5">
    <source>
        <dbReference type="SAM" id="Coils"/>
    </source>
</evidence>
<keyword evidence="1" id="KW-0677">Repeat</keyword>
<evidence type="ECO:0000256" key="2">
    <source>
        <dbReference type="ARBA" id="ARBA00022741"/>
    </source>
</evidence>
<dbReference type="InterPro" id="IPR027417">
    <property type="entry name" value="P-loop_NTPase"/>
</dbReference>
<dbReference type="Pfam" id="PF17871">
    <property type="entry name" value="AAA_lid_9"/>
    <property type="match status" value="1"/>
</dbReference>
<dbReference type="Pfam" id="PF10431">
    <property type="entry name" value="ClpB_D2-small"/>
    <property type="match status" value="1"/>
</dbReference>
<dbReference type="Pfam" id="PF07724">
    <property type="entry name" value="AAA_2"/>
    <property type="match status" value="1"/>
</dbReference>
<dbReference type="PANTHER" id="PTHR11638">
    <property type="entry name" value="ATP-DEPENDENT CLP PROTEASE"/>
    <property type="match status" value="1"/>
</dbReference>
<dbReference type="InterPro" id="IPR050130">
    <property type="entry name" value="ClpA_ClpB"/>
</dbReference>
<keyword evidence="2" id="KW-0547">Nucleotide-binding</keyword>
<evidence type="ECO:0000259" key="6">
    <source>
        <dbReference type="SMART" id="SM00382"/>
    </source>
</evidence>
<dbReference type="InterPro" id="IPR041546">
    <property type="entry name" value="ClpA/ClpB_AAA_lid"/>
</dbReference>
<dbReference type="EMBL" id="CP102734">
    <property type="protein sequence ID" value="UVD81846.1"/>
    <property type="molecule type" value="Genomic_DNA"/>
</dbReference>
<keyword evidence="3" id="KW-0067">ATP-binding</keyword>
<name>A0ABY5R8L1_9MOLU</name>
<dbReference type="Pfam" id="PF00004">
    <property type="entry name" value="AAA"/>
    <property type="match status" value="1"/>
</dbReference>